<dbReference type="EMBL" id="JBBAXC010000010">
    <property type="protein sequence ID" value="MEI5907923.1"/>
    <property type="molecule type" value="Genomic_DNA"/>
</dbReference>
<gene>
    <name evidence="1" type="ORF">WAK64_12740</name>
</gene>
<proteinExistence type="predicted"/>
<protein>
    <recommendedName>
        <fullName evidence="3">Fur-regulated basic protein FbpA</fullName>
    </recommendedName>
</protein>
<evidence type="ECO:0000313" key="1">
    <source>
        <dbReference type="EMBL" id="MEI5907923.1"/>
    </source>
</evidence>
<dbReference type="RefSeq" id="WP_336587367.1">
    <property type="nucleotide sequence ID" value="NZ_JBBAXC010000010.1"/>
</dbReference>
<reference evidence="1 2" key="1">
    <citation type="journal article" date="2018" name="J. Microbiol.">
        <title>Bacillus spongiae sp. nov., isolated from sponge of Jeju Island.</title>
        <authorList>
            <person name="Lee G.E."/>
            <person name="Im W.T."/>
            <person name="Park J.S."/>
        </authorList>
    </citation>
    <scope>NUCLEOTIDE SEQUENCE [LARGE SCALE GENOMIC DNA]</scope>
    <source>
        <strain evidence="1 2">135PIL107-10</strain>
    </source>
</reference>
<comment type="caution">
    <text evidence="1">The sequence shown here is derived from an EMBL/GenBank/DDBJ whole genome shotgun (WGS) entry which is preliminary data.</text>
</comment>
<sequence length="74" mass="9206">MDHNRKARLERLLKKYKVKQAKRQLIDDLVKYHEIDFSEKEFVDDELSEDVYKRVYDRIREDIINTIKFPYDEL</sequence>
<name>A0ABU8HEV9_9BACI</name>
<accession>A0ABU8HEV9</accession>
<evidence type="ECO:0008006" key="3">
    <source>
        <dbReference type="Google" id="ProtNLM"/>
    </source>
</evidence>
<organism evidence="1 2">
    <name type="scientific">Bacillus spongiae</name>
    <dbReference type="NCBI Taxonomy" id="2683610"/>
    <lineage>
        <taxon>Bacteria</taxon>
        <taxon>Bacillati</taxon>
        <taxon>Bacillota</taxon>
        <taxon>Bacilli</taxon>
        <taxon>Bacillales</taxon>
        <taxon>Bacillaceae</taxon>
        <taxon>Bacillus</taxon>
    </lineage>
</organism>
<keyword evidence="2" id="KW-1185">Reference proteome</keyword>
<dbReference type="Proteomes" id="UP001312865">
    <property type="component" value="Unassembled WGS sequence"/>
</dbReference>
<evidence type="ECO:0000313" key="2">
    <source>
        <dbReference type="Proteomes" id="UP001312865"/>
    </source>
</evidence>